<dbReference type="GO" id="GO:0005765">
    <property type="term" value="C:lysosomal membrane"/>
    <property type="evidence" value="ECO:0007669"/>
    <property type="project" value="UniProtKB-SubCell"/>
</dbReference>
<dbReference type="Proteomes" id="UP000233556">
    <property type="component" value="Unassembled WGS sequence"/>
</dbReference>
<dbReference type="InterPro" id="IPR006687">
    <property type="entry name" value="Small_GTPase_SAR1"/>
</dbReference>
<reference evidence="20" key="2">
    <citation type="submission" date="2017-12" db="EMBL/GenBank/DDBJ databases">
        <title>Genome sequence of the Bar-tailed Godwit (Limosa lapponica baueri).</title>
        <authorList>
            <person name="Lima N.C.B."/>
            <person name="Parody-Merino A.M."/>
            <person name="Battley P.F."/>
            <person name="Fidler A.E."/>
            <person name="Prosdocimi F."/>
        </authorList>
    </citation>
    <scope>NUCLEOTIDE SEQUENCE [LARGE SCALE GENOMIC DNA]</scope>
</reference>
<comment type="catalytic activity">
    <reaction evidence="13">
        <text>GTP + H2O = GDP + phosphate + H(+)</text>
        <dbReference type="Rhea" id="RHEA:19669"/>
        <dbReference type="ChEBI" id="CHEBI:15377"/>
        <dbReference type="ChEBI" id="CHEBI:15378"/>
        <dbReference type="ChEBI" id="CHEBI:37565"/>
        <dbReference type="ChEBI" id="CHEBI:43474"/>
        <dbReference type="ChEBI" id="CHEBI:58189"/>
        <dbReference type="EC" id="3.6.5.2"/>
    </reaction>
    <physiologicalReaction direction="left-to-right" evidence="13">
        <dbReference type="Rhea" id="RHEA:19670"/>
    </physiologicalReaction>
</comment>
<gene>
    <name evidence="19" type="ORF">llap_18031</name>
</gene>
<dbReference type="GO" id="GO:0005783">
    <property type="term" value="C:endoplasmic reticulum"/>
    <property type="evidence" value="ECO:0007669"/>
    <property type="project" value="UniProtKB-SubCell"/>
</dbReference>
<dbReference type="GO" id="GO:0006886">
    <property type="term" value="P:intracellular protein transport"/>
    <property type="evidence" value="ECO:0007669"/>
    <property type="project" value="InterPro"/>
</dbReference>
<dbReference type="EMBL" id="KZ512448">
    <property type="protein sequence ID" value="PKU31665.1"/>
    <property type="molecule type" value="Genomic_DNA"/>
</dbReference>
<evidence type="ECO:0000256" key="15">
    <source>
        <dbReference type="PIRSR" id="PIRSR606687-2"/>
    </source>
</evidence>
<evidence type="ECO:0000256" key="12">
    <source>
        <dbReference type="ARBA" id="ARBA00023134"/>
    </source>
</evidence>
<evidence type="ECO:0000256" key="4">
    <source>
        <dbReference type="ARBA" id="ARBA00007507"/>
    </source>
</evidence>
<evidence type="ECO:0000256" key="7">
    <source>
        <dbReference type="ARBA" id="ARBA00022741"/>
    </source>
</evidence>
<keyword evidence="20" id="KW-1185">Reference proteome</keyword>
<feature type="binding site" evidence="17">
    <location>
        <position position="39"/>
    </location>
    <ligand>
        <name>Mg(2+)</name>
        <dbReference type="ChEBI" id="CHEBI:18420"/>
    </ligand>
</feature>
<evidence type="ECO:0000256" key="18">
    <source>
        <dbReference type="SAM" id="MobiDB-lite"/>
    </source>
</evidence>
<feature type="binding site" evidence="14">
    <location>
        <position position="34"/>
    </location>
    <ligand>
        <name>Mg(2+)</name>
        <dbReference type="ChEBI" id="CHEBI:18420"/>
    </ligand>
</feature>
<evidence type="ECO:0000256" key="17">
    <source>
        <dbReference type="PIRSR" id="PIRSR606689-2"/>
    </source>
</evidence>
<evidence type="ECO:0000313" key="19">
    <source>
        <dbReference type="EMBL" id="PKU31665.1"/>
    </source>
</evidence>
<dbReference type="InterPro" id="IPR027417">
    <property type="entry name" value="P-loop_NTPase"/>
</dbReference>
<name>A0A2I0TCY4_LIMLA</name>
<dbReference type="GO" id="GO:0005525">
    <property type="term" value="F:GTP binding"/>
    <property type="evidence" value="ECO:0007669"/>
    <property type="project" value="UniProtKB-KW"/>
</dbReference>
<keyword evidence="8" id="KW-0256">Endoplasmic reticulum</keyword>
<evidence type="ECO:0000256" key="9">
    <source>
        <dbReference type="ARBA" id="ARBA00022892"/>
    </source>
</evidence>
<comment type="similarity">
    <text evidence="4">Belongs to the small GTPase superfamily. SAR1 family.</text>
</comment>
<feature type="binding site" evidence="16">
    <location>
        <begin position="32"/>
        <end position="39"/>
    </location>
    <ligand>
        <name>GTP</name>
        <dbReference type="ChEBI" id="CHEBI:37565"/>
    </ligand>
</feature>
<feature type="binding site" evidence="16">
    <location>
        <position position="78"/>
    </location>
    <ligand>
        <name>GTP</name>
        <dbReference type="ChEBI" id="CHEBI:37565"/>
    </ligand>
</feature>
<evidence type="ECO:0000256" key="10">
    <source>
        <dbReference type="ARBA" id="ARBA00022927"/>
    </source>
</evidence>
<evidence type="ECO:0000256" key="11">
    <source>
        <dbReference type="ARBA" id="ARBA00023034"/>
    </source>
</evidence>
<dbReference type="GO" id="GO:0016192">
    <property type="term" value="P:vesicle-mediated transport"/>
    <property type="evidence" value="ECO:0007669"/>
    <property type="project" value="UniProtKB-KW"/>
</dbReference>
<dbReference type="AlphaFoldDB" id="A0A2I0TCY4"/>
<evidence type="ECO:0000256" key="13">
    <source>
        <dbReference type="ARBA" id="ARBA00047660"/>
    </source>
</evidence>
<evidence type="ECO:0000256" key="8">
    <source>
        <dbReference type="ARBA" id="ARBA00022824"/>
    </source>
</evidence>
<keyword evidence="6" id="KW-0813">Transport</keyword>
<evidence type="ECO:0000256" key="3">
    <source>
        <dbReference type="ARBA" id="ARBA00004656"/>
    </source>
</evidence>
<dbReference type="SMART" id="SM00178">
    <property type="entry name" value="SAR"/>
    <property type="match status" value="1"/>
</dbReference>
<sequence length="118" mass="13324">MAFIFDWIYSGFSSVLQFLGLYKKSGKLVFLGLDNAGKTTLLHMLKDDRLGQHVPTLHPTSEELTIAGMTFTTFDLGGHAQGQYTPERAQREAPRSVHVQRAKETRLRRRLPLDGTVH</sequence>
<dbReference type="PROSITE" id="PS51422">
    <property type="entry name" value="SAR1"/>
    <property type="match status" value="1"/>
</dbReference>
<proteinExistence type="inferred from homology"/>
<dbReference type="GO" id="GO:0005794">
    <property type="term" value="C:Golgi apparatus"/>
    <property type="evidence" value="ECO:0007669"/>
    <property type="project" value="UniProtKB-SubCell"/>
</dbReference>
<keyword evidence="14" id="KW-0460">Magnesium</keyword>
<keyword evidence="12 16" id="KW-0342">GTP-binding</keyword>
<feature type="binding site" evidence="15">
    <location>
        <position position="37"/>
    </location>
    <ligand>
        <name>GTP</name>
        <dbReference type="ChEBI" id="CHEBI:37565"/>
    </ligand>
</feature>
<keyword evidence="7 15" id="KW-0547">Nucleotide-binding</keyword>
<feature type="region of interest" description="Disordered" evidence="18">
    <location>
        <begin position="79"/>
        <end position="103"/>
    </location>
</feature>
<protein>
    <recommendedName>
        <fullName evidence="5">small monomeric GTPase</fullName>
        <ecNumber evidence="5">3.6.5.2</ecNumber>
    </recommendedName>
</protein>
<feature type="binding site" evidence="15">
    <location>
        <position position="38"/>
    </location>
    <ligand>
        <name>GTP</name>
        <dbReference type="ChEBI" id="CHEBI:37565"/>
    </ligand>
</feature>
<evidence type="ECO:0000313" key="20">
    <source>
        <dbReference type="Proteomes" id="UP000233556"/>
    </source>
</evidence>
<dbReference type="PANTHER" id="PTHR45684">
    <property type="entry name" value="RE74312P"/>
    <property type="match status" value="1"/>
</dbReference>
<evidence type="ECO:0000256" key="6">
    <source>
        <dbReference type="ARBA" id="ARBA00022448"/>
    </source>
</evidence>
<feature type="binding site" evidence="15">
    <location>
        <position position="40"/>
    </location>
    <ligand>
        <name>GTP</name>
        <dbReference type="ChEBI" id="CHEBI:37565"/>
    </ligand>
</feature>
<keyword evidence="9" id="KW-0931">ER-Golgi transport</keyword>
<dbReference type="Pfam" id="PF00025">
    <property type="entry name" value="Arf"/>
    <property type="match status" value="1"/>
</dbReference>
<dbReference type="OrthoDB" id="15478at2759"/>
<reference evidence="20" key="1">
    <citation type="submission" date="2017-11" db="EMBL/GenBank/DDBJ databases">
        <authorList>
            <person name="Lima N.C."/>
            <person name="Parody-Merino A.M."/>
            <person name="Battley P.F."/>
            <person name="Fidler A.E."/>
            <person name="Prosdocimi F."/>
        </authorList>
    </citation>
    <scope>NUCLEOTIDE SEQUENCE [LARGE SCALE GENOMIC DNA]</scope>
</reference>
<dbReference type="SUPFAM" id="SSF52540">
    <property type="entry name" value="P-loop containing nucleoside triphosphate hydrolases"/>
    <property type="match status" value="1"/>
</dbReference>
<evidence type="ECO:0000256" key="1">
    <source>
        <dbReference type="ARBA" id="ARBA00004240"/>
    </source>
</evidence>
<feature type="binding site" evidence="15">
    <location>
        <position position="39"/>
    </location>
    <ligand>
        <name>GTP</name>
        <dbReference type="ChEBI" id="CHEBI:37565"/>
    </ligand>
</feature>
<organism evidence="19 20">
    <name type="scientific">Limosa lapponica baueri</name>
    <dbReference type="NCBI Taxonomy" id="1758121"/>
    <lineage>
        <taxon>Eukaryota</taxon>
        <taxon>Metazoa</taxon>
        <taxon>Chordata</taxon>
        <taxon>Craniata</taxon>
        <taxon>Vertebrata</taxon>
        <taxon>Euteleostomi</taxon>
        <taxon>Archelosauria</taxon>
        <taxon>Archosauria</taxon>
        <taxon>Dinosauria</taxon>
        <taxon>Saurischia</taxon>
        <taxon>Theropoda</taxon>
        <taxon>Coelurosauria</taxon>
        <taxon>Aves</taxon>
        <taxon>Neognathae</taxon>
        <taxon>Neoaves</taxon>
        <taxon>Charadriiformes</taxon>
        <taxon>Scolopacidae</taxon>
        <taxon>Limosa</taxon>
    </lineage>
</organism>
<evidence type="ECO:0000256" key="5">
    <source>
        <dbReference type="ARBA" id="ARBA00011984"/>
    </source>
</evidence>
<evidence type="ECO:0000256" key="2">
    <source>
        <dbReference type="ARBA" id="ARBA00004555"/>
    </source>
</evidence>
<dbReference type="PRINTS" id="PR00328">
    <property type="entry name" value="SAR1GTPBP"/>
</dbReference>
<feature type="compositionally biased region" description="Basic and acidic residues" evidence="18">
    <location>
        <begin position="88"/>
        <end position="103"/>
    </location>
</feature>
<feature type="binding site" evidence="15">
    <location>
        <position position="35"/>
    </location>
    <ligand>
        <name>GTP</name>
        <dbReference type="ChEBI" id="CHEBI:37565"/>
    </ligand>
</feature>
<accession>A0A2I0TCY4</accession>
<dbReference type="GO" id="GO:0003925">
    <property type="term" value="F:G protein activity"/>
    <property type="evidence" value="ECO:0007669"/>
    <property type="project" value="UniProtKB-EC"/>
</dbReference>
<dbReference type="GO" id="GO:0046872">
    <property type="term" value="F:metal ion binding"/>
    <property type="evidence" value="ECO:0007669"/>
    <property type="project" value="UniProtKB-KW"/>
</dbReference>
<dbReference type="EC" id="3.6.5.2" evidence="5"/>
<evidence type="ECO:0000256" key="16">
    <source>
        <dbReference type="PIRSR" id="PIRSR606689-1"/>
    </source>
</evidence>
<keyword evidence="10" id="KW-0653">Protein transport</keyword>
<dbReference type="InterPro" id="IPR006689">
    <property type="entry name" value="Small_GTPase_ARF/SAR"/>
</dbReference>
<feature type="binding site" evidence="17">
    <location>
        <position position="56"/>
    </location>
    <ligand>
        <name>Mg(2+)</name>
        <dbReference type="ChEBI" id="CHEBI:18420"/>
    </ligand>
</feature>
<keyword evidence="14" id="KW-0479">Metal-binding</keyword>
<comment type="subcellular location">
    <subcellularLocation>
        <location evidence="1">Endoplasmic reticulum</location>
    </subcellularLocation>
    <subcellularLocation>
        <location evidence="2">Golgi apparatus</location>
    </subcellularLocation>
    <subcellularLocation>
        <location evidence="3">Lysosome membrane</location>
    </subcellularLocation>
</comment>
<evidence type="ECO:0000256" key="14">
    <source>
        <dbReference type="PIRSR" id="PIRSR606687-1"/>
    </source>
</evidence>
<keyword evidence="11" id="KW-0333">Golgi apparatus</keyword>
<dbReference type="Gene3D" id="3.40.50.300">
    <property type="entry name" value="P-loop containing nucleotide triphosphate hydrolases"/>
    <property type="match status" value="1"/>
</dbReference>